<keyword evidence="1 2" id="KW-0808">Transferase</keyword>
<evidence type="ECO:0000256" key="1">
    <source>
        <dbReference type="ARBA" id="ARBA00022679"/>
    </source>
</evidence>
<dbReference type="Gene3D" id="3.30.559.10">
    <property type="entry name" value="Chloramphenicol acetyltransferase-like domain"/>
    <property type="match status" value="2"/>
</dbReference>
<dbReference type="Pfam" id="PF02458">
    <property type="entry name" value="Transferase"/>
    <property type="match status" value="2"/>
</dbReference>
<keyword evidence="3" id="KW-1185">Reference proteome</keyword>
<dbReference type="GO" id="GO:0016747">
    <property type="term" value="F:acyltransferase activity, transferring groups other than amino-acyl groups"/>
    <property type="evidence" value="ECO:0007669"/>
    <property type="project" value="TreeGrafter"/>
</dbReference>
<reference evidence="2" key="1">
    <citation type="journal article" date="2023" name="Mol. Phylogenet. Evol.">
        <title>Genome-scale phylogeny and comparative genomics of the fungal order Sordariales.</title>
        <authorList>
            <person name="Hensen N."/>
            <person name="Bonometti L."/>
            <person name="Westerberg I."/>
            <person name="Brannstrom I.O."/>
            <person name="Guillou S."/>
            <person name="Cros-Aarteil S."/>
            <person name="Calhoun S."/>
            <person name="Haridas S."/>
            <person name="Kuo A."/>
            <person name="Mondo S."/>
            <person name="Pangilinan J."/>
            <person name="Riley R."/>
            <person name="LaButti K."/>
            <person name="Andreopoulos B."/>
            <person name="Lipzen A."/>
            <person name="Chen C."/>
            <person name="Yan M."/>
            <person name="Daum C."/>
            <person name="Ng V."/>
            <person name="Clum A."/>
            <person name="Steindorff A."/>
            <person name="Ohm R.A."/>
            <person name="Martin F."/>
            <person name="Silar P."/>
            <person name="Natvig D.O."/>
            <person name="Lalanne C."/>
            <person name="Gautier V."/>
            <person name="Ament-Velasquez S.L."/>
            <person name="Kruys A."/>
            <person name="Hutchinson M.I."/>
            <person name="Powell A.J."/>
            <person name="Barry K."/>
            <person name="Miller A.N."/>
            <person name="Grigoriev I.V."/>
            <person name="Debuchy R."/>
            <person name="Gladieux P."/>
            <person name="Hiltunen Thoren M."/>
            <person name="Johannesson H."/>
        </authorList>
    </citation>
    <scope>NUCLEOTIDE SEQUENCE</scope>
    <source>
        <strain evidence="2">CBS 958.72</strain>
    </source>
</reference>
<evidence type="ECO:0000313" key="2">
    <source>
        <dbReference type="EMBL" id="KAK3376794.1"/>
    </source>
</evidence>
<dbReference type="EMBL" id="JAULSN010000003">
    <property type="protein sequence ID" value="KAK3376794.1"/>
    <property type="molecule type" value="Genomic_DNA"/>
</dbReference>
<dbReference type="PANTHER" id="PTHR31642">
    <property type="entry name" value="TRICHOTHECENE 3-O-ACETYLTRANSFERASE"/>
    <property type="match status" value="1"/>
</dbReference>
<dbReference type="Proteomes" id="UP001287356">
    <property type="component" value="Unassembled WGS sequence"/>
</dbReference>
<gene>
    <name evidence="2" type="ORF">B0T24DRAFT_619714</name>
</gene>
<dbReference type="InterPro" id="IPR050317">
    <property type="entry name" value="Plant_Fungal_Acyltransferase"/>
</dbReference>
<comment type="caution">
    <text evidence="2">The sequence shown here is derived from an EMBL/GenBank/DDBJ whole genome shotgun (WGS) entry which is preliminary data.</text>
</comment>
<protein>
    <submittedName>
        <fullName evidence="2">Transferase family protein</fullName>
    </submittedName>
</protein>
<dbReference type="AlphaFoldDB" id="A0AAE0KHI0"/>
<dbReference type="InterPro" id="IPR023213">
    <property type="entry name" value="CAT-like_dom_sf"/>
</dbReference>
<sequence length="550" mass="59359">MTMLPTVSTTQTQRVFPAAPASSEAVVPLSLLDATTANFALTSATWIFESPTVELSRLLPLLHESLRITLSSYPQLCGQCRAFGSIDGLDPAGDDKIASSKLAPHTRRFGRVYARFGTDQDPGVKLITAASSATVDHLHPADRVKRLALWERSKGPLKAFSPATAIAHALQPNEPDADGVRKPLLAIQITELACRGLVLSIKCAHPMVDIAALVCFVKDWASVSRAKLAGEAVPLLRPVFDPALVDVLAAGDINAEQPDPDIIDRAMKLPMNRFDWWAPSEGCPWPSSVPSVFQDRDLPPAGLAMPWAEWDVHAPVSSYIVHLSREQVDFLWGRATQAQPAGVRISKHDAVLAHLWSCVVRARDLEGDHTSPVHCDLVLGLRPPLQLGDTFIGSPVVMVNVEMAGAQVCDDVGATTRRIRDTIALGGSRDGLAAHLHGVAFEKSPQRIWQAFLGRRHLLVTTWARAGIYEVDFGFGSVLRYADGIVPDMDGCVLIKEAPPALAAKHGAPSGAKPAWTDSGVDISIALGEEHMQRLLDDPLLLPVMPVNLN</sequence>
<accession>A0AAE0KHI0</accession>
<proteinExistence type="predicted"/>
<name>A0AAE0KHI0_9PEZI</name>
<reference evidence="2" key="2">
    <citation type="submission" date="2023-06" db="EMBL/GenBank/DDBJ databases">
        <authorList>
            <consortium name="Lawrence Berkeley National Laboratory"/>
            <person name="Haridas S."/>
            <person name="Hensen N."/>
            <person name="Bonometti L."/>
            <person name="Westerberg I."/>
            <person name="Brannstrom I.O."/>
            <person name="Guillou S."/>
            <person name="Cros-Aarteil S."/>
            <person name="Calhoun S."/>
            <person name="Kuo A."/>
            <person name="Mondo S."/>
            <person name="Pangilinan J."/>
            <person name="Riley R."/>
            <person name="Labutti K."/>
            <person name="Andreopoulos B."/>
            <person name="Lipzen A."/>
            <person name="Chen C."/>
            <person name="Yanf M."/>
            <person name="Daum C."/>
            <person name="Ng V."/>
            <person name="Clum A."/>
            <person name="Steindorff A."/>
            <person name="Ohm R."/>
            <person name="Martin F."/>
            <person name="Silar P."/>
            <person name="Natvig D."/>
            <person name="Lalanne C."/>
            <person name="Gautier V."/>
            <person name="Ament-Velasquez S.L."/>
            <person name="Kruys A."/>
            <person name="Hutchinson M.I."/>
            <person name="Powell A.J."/>
            <person name="Barry K."/>
            <person name="Miller A.N."/>
            <person name="Grigoriev I.V."/>
            <person name="Debuchy R."/>
            <person name="Gladieux P."/>
            <person name="Thoren M.H."/>
            <person name="Johannesson H."/>
        </authorList>
    </citation>
    <scope>NUCLEOTIDE SEQUENCE</scope>
    <source>
        <strain evidence="2">CBS 958.72</strain>
    </source>
</reference>
<dbReference type="PANTHER" id="PTHR31642:SF310">
    <property type="entry name" value="FATTY ALCOHOL:CAFFEOYL-COA ACYLTRANSFERASE"/>
    <property type="match status" value="1"/>
</dbReference>
<evidence type="ECO:0000313" key="3">
    <source>
        <dbReference type="Proteomes" id="UP001287356"/>
    </source>
</evidence>
<organism evidence="2 3">
    <name type="scientific">Lasiosphaeria ovina</name>
    <dbReference type="NCBI Taxonomy" id="92902"/>
    <lineage>
        <taxon>Eukaryota</taxon>
        <taxon>Fungi</taxon>
        <taxon>Dikarya</taxon>
        <taxon>Ascomycota</taxon>
        <taxon>Pezizomycotina</taxon>
        <taxon>Sordariomycetes</taxon>
        <taxon>Sordariomycetidae</taxon>
        <taxon>Sordariales</taxon>
        <taxon>Lasiosphaeriaceae</taxon>
        <taxon>Lasiosphaeria</taxon>
    </lineage>
</organism>